<accession>A0A2G6KF52</accession>
<keyword evidence="2 3" id="KW-0663">Pyridoxal phosphate</keyword>
<reference evidence="4 5" key="1">
    <citation type="submission" date="2017-10" db="EMBL/GenBank/DDBJ databases">
        <title>Novel microbial diversity and functional potential in the marine mammal oral microbiome.</title>
        <authorList>
            <person name="Dudek N.K."/>
            <person name="Sun C.L."/>
            <person name="Burstein D."/>
            <person name="Kantor R.S."/>
            <person name="Aliaga Goltsman D.S."/>
            <person name="Bik E.M."/>
            <person name="Thomas B.C."/>
            <person name="Banfield J.F."/>
            <person name="Relman D.A."/>
        </authorList>
    </citation>
    <scope>NUCLEOTIDE SEQUENCE [LARGE SCALE GENOMIC DNA]</scope>
    <source>
        <strain evidence="4">DOLJORAL78_47_16</strain>
    </source>
</reference>
<name>A0A2G6KF52_9BACT</name>
<dbReference type="GO" id="GO:0000271">
    <property type="term" value="P:polysaccharide biosynthetic process"/>
    <property type="evidence" value="ECO:0007669"/>
    <property type="project" value="TreeGrafter"/>
</dbReference>
<dbReference type="Proteomes" id="UP000230821">
    <property type="component" value="Unassembled WGS sequence"/>
</dbReference>
<dbReference type="GO" id="GO:0030170">
    <property type="term" value="F:pyridoxal phosphate binding"/>
    <property type="evidence" value="ECO:0007669"/>
    <property type="project" value="TreeGrafter"/>
</dbReference>
<dbReference type="InterPro" id="IPR015421">
    <property type="entry name" value="PyrdxlP-dep_Trfase_major"/>
</dbReference>
<gene>
    <name evidence="4" type="ORF">CSA56_07855</name>
</gene>
<evidence type="ECO:0000256" key="2">
    <source>
        <dbReference type="PIRSR" id="PIRSR000390-2"/>
    </source>
</evidence>
<dbReference type="Gene3D" id="3.90.1150.10">
    <property type="entry name" value="Aspartate Aminotransferase, domain 1"/>
    <property type="match status" value="1"/>
</dbReference>
<dbReference type="PANTHER" id="PTHR30244:SF34">
    <property type="entry name" value="DTDP-4-AMINO-4,6-DIDEOXYGALACTOSE TRANSAMINASE"/>
    <property type="match status" value="1"/>
</dbReference>
<dbReference type="AlphaFoldDB" id="A0A2G6KF52"/>
<comment type="similarity">
    <text evidence="3">Belongs to the DegT/DnrJ/EryC1 family.</text>
</comment>
<dbReference type="EMBL" id="PDSK01000090">
    <property type="protein sequence ID" value="PIE34291.1"/>
    <property type="molecule type" value="Genomic_DNA"/>
</dbReference>
<feature type="active site" description="Proton acceptor" evidence="1">
    <location>
        <position position="201"/>
    </location>
</feature>
<evidence type="ECO:0000313" key="5">
    <source>
        <dbReference type="Proteomes" id="UP000230821"/>
    </source>
</evidence>
<dbReference type="InterPro" id="IPR000653">
    <property type="entry name" value="DegT/StrS_aminotransferase"/>
</dbReference>
<dbReference type="GO" id="GO:0008483">
    <property type="term" value="F:transaminase activity"/>
    <property type="evidence" value="ECO:0007669"/>
    <property type="project" value="TreeGrafter"/>
</dbReference>
<evidence type="ECO:0000256" key="3">
    <source>
        <dbReference type="RuleBase" id="RU004508"/>
    </source>
</evidence>
<evidence type="ECO:0008006" key="6">
    <source>
        <dbReference type="Google" id="ProtNLM"/>
    </source>
</evidence>
<feature type="modified residue" description="N6-(pyridoxal phosphate)lysine" evidence="2">
    <location>
        <position position="201"/>
    </location>
</feature>
<comment type="caution">
    <text evidence="4">The sequence shown here is derived from an EMBL/GenBank/DDBJ whole genome shotgun (WGS) entry which is preliminary data.</text>
</comment>
<organism evidence="4 5">
    <name type="scientific">candidate division KSB3 bacterium</name>
    <dbReference type="NCBI Taxonomy" id="2044937"/>
    <lineage>
        <taxon>Bacteria</taxon>
        <taxon>candidate division KSB3</taxon>
    </lineage>
</organism>
<dbReference type="Gene3D" id="3.40.640.10">
    <property type="entry name" value="Type I PLP-dependent aspartate aminotransferase-like (Major domain)"/>
    <property type="match status" value="1"/>
</dbReference>
<dbReference type="InterPro" id="IPR015422">
    <property type="entry name" value="PyrdxlP-dep_Trfase_small"/>
</dbReference>
<dbReference type="InterPro" id="IPR015424">
    <property type="entry name" value="PyrdxlP-dep_Trfase"/>
</dbReference>
<dbReference type="PANTHER" id="PTHR30244">
    <property type="entry name" value="TRANSAMINASE"/>
    <property type="match status" value="1"/>
</dbReference>
<dbReference type="Pfam" id="PF01041">
    <property type="entry name" value="DegT_DnrJ_EryC1"/>
    <property type="match status" value="1"/>
</dbReference>
<evidence type="ECO:0000313" key="4">
    <source>
        <dbReference type="EMBL" id="PIE34291.1"/>
    </source>
</evidence>
<dbReference type="PIRSF" id="PIRSF000390">
    <property type="entry name" value="PLP_StrS"/>
    <property type="match status" value="1"/>
</dbReference>
<dbReference type="CDD" id="cd00616">
    <property type="entry name" value="AHBA_syn"/>
    <property type="match status" value="1"/>
</dbReference>
<evidence type="ECO:0000256" key="1">
    <source>
        <dbReference type="PIRSR" id="PIRSR000390-1"/>
    </source>
</evidence>
<protein>
    <recommendedName>
        <fullName evidence="6">DegT/DnrJ/EryC1/StrS family aminotransferase</fullName>
    </recommendedName>
</protein>
<sequence length="431" mass="47681">MNEQKKILAIQGGPKHIRTEPGDLFTWPIVTEEDEHAVLDVLRRGTMSGTDITKRFEQEFAAWIGTQYALGVCNGTASLHAAMWACGVGAGDEIICPSMTYWASALPALSLGAAVNFADIDPETLCIDPEDIEHRICEKTKAIIVVHYAGYPCDMDKILPIAEKYQIKVIEDVSHAHGSLYKGKMCGTLGDIGAMSLMAGKSFAIGEAGMIVTNDRSLYERCVAFGHYERTGGSSRFNPPDKQVTDPHLAEFAGAPLGGCKHRMNQTCSAMGRVQLKYYPERIAEIQKSLNYFWDLLEDVPGIRPHRPPQDSGTTMGGWYYPQGLYRSDELKGLSCEKFCESVRSEGVSNCYPGGNDPLHLHPVFHTADVFNMGKPTMIAFGQRDVRQGKGTLPASERIHEISFSIPWFKKYRPESIKEYAGAFRKVAENS</sequence>
<dbReference type="SUPFAM" id="SSF53383">
    <property type="entry name" value="PLP-dependent transferases"/>
    <property type="match status" value="1"/>
</dbReference>
<proteinExistence type="inferred from homology"/>